<dbReference type="GO" id="GO:0098024">
    <property type="term" value="C:virus tail, fiber"/>
    <property type="evidence" value="ECO:0007669"/>
    <property type="project" value="InterPro"/>
</dbReference>
<feature type="domain" description="Phage tail collar" evidence="1">
    <location>
        <begin position="337"/>
        <end position="392"/>
    </location>
</feature>
<dbReference type="InterPro" id="IPR027448">
    <property type="entry name" value="Short_tail_fibre_C"/>
</dbReference>
<organism evidence="4 5">
    <name type="scientific">Escherichia phage vB_EcoM_PhAPEC2</name>
    <dbReference type="NCBI Taxonomy" id="1391224"/>
    <lineage>
        <taxon>Viruses</taxon>
        <taxon>Duplodnaviria</taxon>
        <taxon>Heunggongvirae</taxon>
        <taxon>Uroviricota</taxon>
        <taxon>Caudoviricetes</taxon>
        <taxon>Pantevenvirales</taxon>
        <taxon>Straboviridae</taxon>
        <taxon>Tevenvirinae</taxon>
        <taxon>Mosigvirus</taxon>
        <taxon>Mosigvirus phapec2</taxon>
    </lineage>
</organism>
<dbReference type="RefSeq" id="YP_009056747.1">
    <property type="nucleotide sequence ID" value="NC_024794.1"/>
</dbReference>
<evidence type="ECO:0000259" key="2">
    <source>
        <dbReference type="Pfam" id="PF09089"/>
    </source>
</evidence>
<dbReference type="GO" id="GO:0046872">
    <property type="term" value="F:metal ion binding"/>
    <property type="evidence" value="ECO:0007669"/>
    <property type="project" value="InterPro"/>
</dbReference>
<dbReference type="Gene3D" id="2.10.280.10">
    <property type="entry name" value="heat- and protease-stable fragment of the bacteriophage t4 short fibre, domain 1"/>
    <property type="match status" value="1"/>
</dbReference>
<feature type="domain" description="Short tail fibre protein C-terminal" evidence="3">
    <location>
        <begin position="424"/>
        <end position="514"/>
    </location>
</feature>
<accession>A0A067ZJE6</accession>
<dbReference type="Proteomes" id="UP000027388">
    <property type="component" value="Segment"/>
</dbReference>
<proteinExistence type="predicted"/>
<evidence type="ECO:0000313" key="4">
    <source>
        <dbReference type="EMBL" id="AHV82864.1"/>
    </source>
</evidence>
<dbReference type="SUPFAM" id="SSF88874">
    <property type="entry name" value="Receptor-binding domain of short tail fibre protein gp12"/>
    <property type="match status" value="1"/>
</dbReference>
<name>A0A067ZJE6_9CAUD</name>
<evidence type="ECO:0000313" key="5">
    <source>
        <dbReference type="Proteomes" id="UP000027388"/>
    </source>
</evidence>
<dbReference type="EMBL" id="KF562341">
    <property type="protein sequence ID" value="AHV82864.1"/>
    <property type="molecule type" value="Genomic_DNA"/>
</dbReference>
<keyword evidence="5" id="KW-1185">Reference proteome</keyword>
<sequence length="516" mass="55141">MSNNTYQHVSNESVYVEFDPVGSNFDSSITNVQAALASISAYGVKGVPDASEAEKGVIQLATEQEVLDGFNSTKAVTPATLNARLQYPNASETQYGVTKYATQEEAIAGTLDTVSITPLKLNQTIDNTFSTRYSTETTNGVIKIATQTAALAGSDDTTAMTPLKTQQLAIKLISQIAPNNDPASESITGVVRLATVAQTRQGTLREGYAISPYTFMNSVATQEYKGVIRLGTQTEINSNLGDVAVTGETLNGRGATGSMRGVVKLTTQAGVAPEGDSSGALAWNADVINTRGGQTINGSLNLDHLTANGIWSRGGMWKNGDQPVATERYASERVPVGTIQMFAGDSAPPGWVLCHGGTISGDQFPDYRNVVGTRFGGDWNNPGIPDMRGLFVRGAGTGSHILNNRGQDGYGKDRLGVGCDGMHVGGVQAQQMSYHKHAGGWGEYQRHEAPFGASVYQGYLGTRKYSDWDNASYFTNDGFELGGHRDATGTLNREGLIGYETRPWNISLNYIIKVHY</sequence>
<dbReference type="InterPro" id="IPR011083">
    <property type="entry name" value="Phage_tail_collar_dom"/>
</dbReference>
<gene>
    <name evidence="4" type="ORF">PhAPEC2_155</name>
</gene>
<dbReference type="KEGG" id="vg:20284311"/>
<evidence type="ECO:0000259" key="3">
    <source>
        <dbReference type="Pfam" id="PF14928"/>
    </source>
</evidence>
<dbReference type="Pfam" id="PF07484">
    <property type="entry name" value="Collar"/>
    <property type="match status" value="1"/>
</dbReference>
<dbReference type="Pfam" id="PF14928">
    <property type="entry name" value="S_tail_recep_bd"/>
    <property type="match status" value="1"/>
</dbReference>
<evidence type="ECO:0000259" key="1">
    <source>
        <dbReference type="Pfam" id="PF07484"/>
    </source>
</evidence>
<dbReference type="SUPFAM" id="SSF69349">
    <property type="entry name" value="Phage fibre proteins"/>
    <property type="match status" value="1"/>
</dbReference>
<dbReference type="InterPro" id="IPR037053">
    <property type="entry name" value="Phage_tail_collar_dom_sf"/>
</dbReference>
<dbReference type="GeneID" id="20284311"/>
<protein>
    <submittedName>
        <fullName evidence="4">Short tail fibers</fullName>
    </submittedName>
</protein>
<dbReference type="Gene3D" id="3.90.1340.10">
    <property type="entry name" value="Phage tail collar domain"/>
    <property type="match status" value="1"/>
</dbReference>
<dbReference type="Gene3D" id="4.10.1070.10">
    <property type="entry name" value="receptor-binding domain of the bacteriophage t4 short tail fibre, domain 2"/>
    <property type="match status" value="1"/>
</dbReference>
<feature type="domain" description="Bacteriophage T4 Gp12" evidence="2">
    <location>
        <begin position="246"/>
        <end position="324"/>
    </location>
</feature>
<reference evidence="4 5" key="1">
    <citation type="journal article" date="2014" name="Vet. Microbiol.">
        <title>A cocktail of in vitro efficient phages is not a guarantee for in vivo therapeutic results against avian colibacillosis.</title>
        <authorList>
            <person name="Tsonos J."/>
            <person name="Oosterik L.H."/>
            <person name="Tuntufye H.N."/>
            <person name="Klumpp J."/>
            <person name="Butaye P."/>
            <person name="De Greve H."/>
            <person name="Hernalsteens J.P."/>
            <person name="Lavigne R."/>
            <person name="Goddeeris B.M."/>
        </authorList>
    </citation>
    <scope>NUCLEOTIDE SEQUENCE [LARGE SCALE GENOMIC DNA]</scope>
</reference>
<dbReference type="InterPro" id="IPR044916">
    <property type="entry name" value="Short_tail_fibre_C_sf"/>
</dbReference>
<dbReference type="InterPro" id="IPR015173">
    <property type="entry name" value="Phage_T4_Gp12"/>
</dbReference>
<dbReference type="Pfam" id="PF09089">
    <property type="entry name" value="gp12-short_mid"/>
    <property type="match status" value="1"/>
</dbReference>